<evidence type="ECO:0000313" key="4">
    <source>
        <dbReference type="Proteomes" id="UP001515480"/>
    </source>
</evidence>
<dbReference type="Pfam" id="PF14559">
    <property type="entry name" value="TPR_19"/>
    <property type="match status" value="2"/>
</dbReference>
<dbReference type="SUPFAM" id="SSF52266">
    <property type="entry name" value="SGNH hydrolase"/>
    <property type="match status" value="1"/>
</dbReference>
<proteinExistence type="predicted"/>
<organism evidence="3 4">
    <name type="scientific">Prymnesium parvum</name>
    <name type="common">Toxic golden alga</name>
    <dbReference type="NCBI Taxonomy" id="97485"/>
    <lineage>
        <taxon>Eukaryota</taxon>
        <taxon>Haptista</taxon>
        <taxon>Haptophyta</taxon>
        <taxon>Prymnesiophyceae</taxon>
        <taxon>Prymnesiales</taxon>
        <taxon>Prymnesiaceae</taxon>
        <taxon>Prymnesium</taxon>
    </lineage>
</organism>
<protein>
    <recommendedName>
        <fullName evidence="5">Protein O-GlcNAc transferase</fullName>
    </recommendedName>
</protein>
<dbReference type="Proteomes" id="UP001515480">
    <property type="component" value="Unassembled WGS sequence"/>
</dbReference>
<dbReference type="InterPro" id="IPR019734">
    <property type="entry name" value="TPR_rpt"/>
</dbReference>
<dbReference type="SMART" id="SM00028">
    <property type="entry name" value="TPR"/>
    <property type="match status" value="4"/>
</dbReference>
<accession>A0AB34JFN6</accession>
<dbReference type="SUPFAM" id="SSF48452">
    <property type="entry name" value="TPR-like"/>
    <property type="match status" value="1"/>
</dbReference>
<evidence type="ECO:0008006" key="5">
    <source>
        <dbReference type="Google" id="ProtNLM"/>
    </source>
</evidence>
<gene>
    <name evidence="3" type="ORF">AB1Y20_023062</name>
</gene>
<reference evidence="3 4" key="1">
    <citation type="journal article" date="2024" name="Science">
        <title>Giant polyketide synthase enzymes in the biosynthesis of giant marine polyether toxins.</title>
        <authorList>
            <person name="Fallon T.R."/>
            <person name="Shende V.V."/>
            <person name="Wierzbicki I.H."/>
            <person name="Pendleton A.L."/>
            <person name="Watervoot N.F."/>
            <person name="Auber R.P."/>
            <person name="Gonzalez D.J."/>
            <person name="Wisecaver J.H."/>
            <person name="Moore B.S."/>
        </authorList>
    </citation>
    <scope>NUCLEOTIDE SEQUENCE [LARGE SCALE GENOMIC DNA]</scope>
    <source>
        <strain evidence="3 4">12B1</strain>
    </source>
</reference>
<keyword evidence="2" id="KW-0802">TPR repeat</keyword>
<keyword evidence="1" id="KW-0677">Repeat</keyword>
<dbReference type="EMBL" id="JBGBPQ010000009">
    <property type="protein sequence ID" value="KAL1519547.1"/>
    <property type="molecule type" value="Genomic_DNA"/>
</dbReference>
<dbReference type="AlphaFoldDB" id="A0AB34JFN6"/>
<comment type="caution">
    <text evidence="3">The sequence shown here is derived from an EMBL/GenBank/DDBJ whole genome shotgun (WGS) entry which is preliminary data.</text>
</comment>
<evidence type="ECO:0000256" key="2">
    <source>
        <dbReference type="ARBA" id="ARBA00022803"/>
    </source>
</evidence>
<dbReference type="PANTHER" id="PTHR45586:SF1">
    <property type="entry name" value="LIPOPOLYSACCHARIDE ASSEMBLY PROTEIN B"/>
    <property type="match status" value="1"/>
</dbReference>
<dbReference type="PANTHER" id="PTHR45586">
    <property type="entry name" value="TPR REPEAT-CONTAINING PROTEIN PA4667"/>
    <property type="match status" value="1"/>
</dbReference>
<keyword evidence="4" id="KW-1185">Reference proteome</keyword>
<name>A0AB34JFN6_PRYPA</name>
<dbReference type="InterPro" id="IPR011990">
    <property type="entry name" value="TPR-like_helical_dom_sf"/>
</dbReference>
<dbReference type="Gene3D" id="1.25.40.10">
    <property type="entry name" value="Tetratricopeptide repeat domain"/>
    <property type="match status" value="2"/>
</dbReference>
<evidence type="ECO:0000313" key="3">
    <source>
        <dbReference type="EMBL" id="KAL1519547.1"/>
    </source>
</evidence>
<sequence length="713" mass="77179">MRFYVHHEAAPQFTLAVEWAATDRRTVAELRDEFAAAYASAAGGAIAPSALQILPAEDAAPLAPSACVAAVVAEGTDLFAVRAPPGGAKAAADEEGGAQAALRKALAAKAKQAEKAWAEKSYRKARAAYSEYIEMIDASGGLGKQNDKVSLALRRLGEIEVLNGRAEKGFPLLERARLAAPSSVEAHVKLAECLVALGDVQEAVGELQNALKCAGGDESSKKVQRQQKNIKLQLGSTLFRGGERATGGKLLTQLLQEDMEDPAALRAYGEAALELGQVDDALKIFLRLIVAQSEDKEIRRFLARSLMSPGGLQQLREHLPDQESSAPALAFLATVTKDHCGVDEAIDIYQQVTRLSPSNASYALNLTHVIELKLDYPKALVAVHNFLGANPSRALGNTSCSEFAAGLPTNLVGVPRFAPEGTPRAVPSGLPADAGGDVDKLKPAGTYGSDELDLLALLYTAVKVLFVAGALEALPGLIKLVEPLRAVKDLHLTLVRNENAYYCCVAQLATSLPLPLPALPSIYIVGDSHTLAPSWRVVRYMGTEHLLRPALVTGCKIWHLRPESDFFPRYNFNAAVDSIPHGSPVIFCFGEIDCREGLLVAIERCRYESLEEGVNHTISIYVKKLRELVKQKRFRVMVHPAPPVLNETRYIIRKFNMALKAALENEPELMYLDFFDQLLSPDGERLRDGLALDGTHLHPSYVKSAMEAALPQQ</sequence>
<evidence type="ECO:0000256" key="1">
    <source>
        <dbReference type="ARBA" id="ARBA00022737"/>
    </source>
</evidence>
<dbReference type="InterPro" id="IPR051012">
    <property type="entry name" value="CellSynth/LPSAsmb/PSIAsmb"/>
</dbReference>